<dbReference type="EC" id="3.1.3.48" evidence="1"/>
<dbReference type="PANTHER" id="PTHR11717">
    <property type="entry name" value="LOW MOLECULAR WEIGHT PROTEIN TYROSINE PHOSPHATASE"/>
    <property type="match status" value="1"/>
</dbReference>
<dbReference type="Gene3D" id="3.40.50.2300">
    <property type="match status" value="1"/>
</dbReference>
<gene>
    <name evidence="3" type="ORF">GCM10020369_43190</name>
</gene>
<comment type="caution">
    <text evidence="3">The sequence shown here is derived from an EMBL/GenBank/DDBJ whole genome shotgun (WGS) entry which is preliminary data.</text>
</comment>
<reference evidence="4" key="1">
    <citation type="journal article" date="2019" name="Int. J. Syst. Evol. Microbiol.">
        <title>The Global Catalogue of Microorganisms (GCM) 10K type strain sequencing project: providing services to taxonomists for standard genome sequencing and annotation.</title>
        <authorList>
            <consortium name="The Broad Institute Genomics Platform"/>
            <consortium name="The Broad Institute Genome Sequencing Center for Infectious Disease"/>
            <person name="Wu L."/>
            <person name="Ma J."/>
        </authorList>
    </citation>
    <scope>NUCLEOTIDE SEQUENCE [LARGE SCALE GENOMIC DNA]</scope>
    <source>
        <strain evidence="4">JCM 9458</strain>
    </source>
</reference>
<evidence type="ECO:0000256" key="1">
    <source>
        <dbReference type="ARBA" id="ARBA00013064"/>
    </source>
</evidence>
<proteinExistence type="predicted"/>
<evidence type="ECO:0000313" key="3">
    <source>
        <dbReference type="EMBL" id="GAA3390186.1"/>
    </source>
</evidence>
<name>A0ABP6T2I8_9ACTN</name>
<evidence type="ECO:0000259" key="2">
    <source>
        <dbReference type="SMART" id="SM00226"/>
    </source>
</evidence>
<dbReference type="SMART" id="SM00226">
    <property type="entry name" value="LMWPc"/>
    <property type="match status" value="1"/>
</dbReference>
<dbReference type="InterPro" id="IPR023485">
    <property type="entry name" value="Ptyr_pPase"/>
</dbReference>
<protein>
    <recommendedName>
        <fullName evidence="1">protein-tyrosine-phosphatase</fullName>
        <ecNumber evidence="1">3.1.3.48</ecNumber>
    </recommendedName>
</protein>
<dbReference type="InterPro" id="IPR036196">
    <property type="entry name" value="Ptyr_pPase_sf"/>
</dbReference>
<dbReference type="RefSeq" id="WP_345729982.1">
    <property type="nucleotide sequence ID" value="NZ_BAAAYN010000027.1"/>
</dbReference>
<keyword evidence="4" id="KW-1185">Reference proteome</keyword>
<dbReference type="PANTHER" id="PTHR11717:SF7">
    <property type="entry name" value="LOW MOLECULAR WEIGHT PHOSPHOTYROSINE PROTEIN PHOSPHATASE"/>
    <property type="match status" value="1"/>
</dbReference>
<dbReference type="Pfam" id="PF01451">
    <property type="entry name" value="LMWPc"/>
    <property type="match status" value="1"/>
</dbReference>
<sequence length="215" mass="22378">MSKPFSVLMVCMGNICRSPMAERLLRLRLADRLGPAAADLVVVHGAGTGGWHEGEPMHHQAADEVLARGGDPAGFQARALTAAMLVDPSVPVTAEVAELADEVPGSDLVLTATIEQVAFVAELVPDAAPRTFVLGEFARLAAAVDPATLPPGGADAASLGARGRALVAAAHQRRDGNRYSDEVPDPWGRAPEYFTAVADQIDEAVTVLADRLADG</sequence>
<feature type="domain" description="Phosphotyrosine protein phosphatase I" evidence="2">
    <location>
        <begin position="5"/>
        <end position="211"/>
    </location>
</feature>
<dbReference type="SUPFAM" id="SSF52788">
    <property type="entry name" value="Phosphotyrosine protein phosphatases I"/>
    <property type="match status" value="1"/>
</dbReference>
<dbReference type="InterPro" id="IPR050438">
    <property type="entry name" value="LMW_PTPase"/>
</dbReference>
<organism evidence="3 4">
    <name type="scientific">Cryptosporangium minutisporangium</name>
    <dbReference type="NCBI Taxonomy" id="113569"/>
    <lineage>
        <taxon>Bacteria</taxon>
        <taxon>Bacillati</taxon>
        <taxon>Actinomycetota</taxon>
        <taxon>Actinomycetes</taxon>
        <taxon>Cryptosporangiales</taxon>
        <taxon>Cryptosporangiaceae</taxon>
        <taxon>Cryptosporangium</taxon>
    </lineage>
</organism>
<dbReference type="Proteomes" id="UP001501676">
    <property type="component" value="Unassembled WGS sequence"/>
</dbReference>
<dbReference type="EMBL" id="BAAAYN010000027">
    <property type="protein sequence ID" value="GAA3390186.1"/>
    <property type="molecule type" value="Genomic_DNA"/>
</dbReference>
<accession>A0ABP6T2I8</accession>
<evidence type="ECO:0000313" key="4">
    <source>
        <dbReference type="Proteomes" id="UP001501676"/>
    </source>
</evidence>